<gene>
    <name evidence="1" type="ORF">WS74_0809</name>
</gene>
<dbReference type="Gene3D" id="2.40.30.200">
    <property type="match status" value="1"/>
</dbReference>
<evidence type="ECO:0000313" key="1">
    <source>
        <dbReference type="EMBL" id="AIM63061.1"/>
    </source>
</evidence>
<dbReference type="EMBL" id="CP009223">
    <property type="protein sequence ID" value="AIM63061.1"/>
    <property type="molecule type" value="Genomic_DNA"/>
</dbReference>
<protein>
    <submittedName>
        <fullName evidence="1">Putative phage tail protein</fullName>
    </submittedName>
</protein>
<accession>A0A088GGF7</accession>
<keyword evidence="2" id="KW-1185">Reference proteome</keyword>
<dbReference type="RefSeq" id="WP_038536217.1">
    <property type="nucleotide sequence ID" value="NZ_CP009223.1"/>
</dbReference>
<evidence type="ECO:0000313" key="2">
    <source>
        <dbReference type="Proteomes" id="UP000029079"/>
    </source>
</evidence>
<proteinExistence type="predicted"/>
<sequence>MNYGDFEINGFVGSKNKMMLMHRIDTKIPERNLSFNDGISGIDGAVVFDERNYKNRVFEISILIQAKTYDERVSLYTKFMKALDIGRYVPAIFYSDENYEYRIIRTSEVKTGKPGFFDEMETLTFTVSAEPYKFVRNQNSVNVPKDQEIEVINPTEFVAKPYLKITGTGSITVTINGTAYRFMDVKDSIEIDSALQSVYRMDAGKLLMKTPRWLLVHSLN</sequence>
<dbReference type="STRING" id="759620.WS105_0608"/>
<reference evidence="2" key="2">
    <citation type="submission" date="2014-08" db="EMBL/GenBank/DDBJ databases">
        <title>Complete genome of Weissella ceti strain WS74 isolated from diseased rainbow trout in Brazil.</title>
        <authorList>
            <person name="Figueiredo H.C.P."/>
            <person name="Leal C.A.G."/>
            <person name="Pereira F.L."/>
            <person name="Soares S.C."/>
            <person name="Dorella F.A."/>
            <person name="Carvalho A.F."/>
            <person name="Azevedo V.A.C."/>
        </authorList>
    </citation>
    <scope>NUCLEOTIDE SEQUENCE [LARGE SCALE GENOMIC DNA]</scope>
    <source>
        <strain evidence="2">WS74</strain>
    </source>
</reference>
<name>A0A088GGF7_9LACO</name>
<organism evidence="1 2">
    <name type="scientific">Weissella ceti</name>
    <dbReference type="NCBI Taxonomy" id="759620"/>
    <lineage>
        <taxon>Bacteria</taxon>
        <taxon>Bacillati</taxon>
        <taxon>Bacillota</taxon>
        <taxon>Bacilli</taxon>
        <taxon>Lactobacillales</taxon>
        <taxon>Lactobacillaceae</taxon>
        <taxon>Weissella</taxon>
    </lineage>
</organism>
<dbReference type="Proteomes" id="UP000029079">
    <property type="component" value="Chromosome"/>
</dbReference>
<dbReference type="AlphaFoldDB" id="A0A088GGF7"/>
<reference evidence="1 2" key="1">
    <citation type="journal article" date="2014" name="Genome Announc.">
        <title>Complete Genome Sequences of Fish Pathogenic Weissella ceti Strains WS74 and WS105.</title>
        <authorList>
            <person name="Figueiredo H.C."/>
            <person name="Leal C.A."/>
            <person name="Dorella F.A."/>
            <person name="Carvalho A.F."/>
            <person name="Soares S.C."/>
            <person name="Pereira F.L."/>
            <person name="Azevedo V.A."/>
        </authorList>
    </citation>
    <scope>NUCLEOTIDE SEQUENCE [LARGE SCALE GENOMIC DNA]</scope>
    <source>
        <strain evidence="1 2">WS74</strain>
    </source>
</reference>
<dbReference type="KEGG" id="wct:WS74_0809"/>